<accession>A0A2G8RSP7</accession>
<evidence type="ECO:0000313" key="2">
    <source>
        <dbReference type="EMBL" id="PIL24529.1"/>
    </source>
</evidence>
<reference evidence="2 3" key="1">
    <citation type="journal article" date="2015" name="Sci. Rep.">
        <title>Chromosome-level genome map provides insights into diverse defense mechanisms in the medicinal fungus Ganoderma sinense.</title>
        <authorList>
            <person name="Zhu Y."/>
            <person name="Xu J."/>
            <person name="Sun C."/>
            <person name="Zhou S."/>
            <person name="Xu H."/>
            <person name="Nelson D.R."/>
            <person name="Qian J."/>
            <person name="Song J."/>
            <person name="Luo H."/>
            <person name="Xiang L."/>
            <person name="Li Y."/>
            <person name="Xu Z."/>
            <person name="Ji A."/>
            <person name="Wang L."/>
            <person name="Lu S."/>
            <person name="Hayward A."/>
            <person name="Sun W."/>
            <person name="Li X."/>
            <person name="Schwartz D.C."/>
            <person name="Wang Y."/>
            <person name="Chen S."/>
        </authorList>
    </citation>
    <scope>NUCLEOTIDE SEQUENCE [LARGE SCALE GENOMIC DNA]</scope>
    <source>
        <strain evidence="2 3">ZZ0214-1</strain>
    </source>
</reference>
<evidence type="ECO:0000256" key="1">
    <source>
        <dbReference type="SAM" id="Phobius"/>
    </source>
</evidence>
<keyword evidence="1" id="KW-1133">Transmembrane helix</keyword>
<protein>
    <submittedName>
        <fullName evidence="2">Uncharacterized protein</fullName>
    </submittedName>
</protein>
<comment type="caution">
    <text evidence="2">The sequence shown here is derived from an EMBL/GenBank/DDBJ whole genome shotgun (WGS) entry which is preliminary data.</text>
</comment>
<feature type="transmembrane region" description="Helical" evidence="1">
    <location>
        <begin position="120"/>
        <end position="144"/>
    </location>
</feature>
<proteinExistence type="predicted"/>
<name>A0A2G8RSP7_9APHY</name>
<keyword evidence="3" id="KW-1185">Reference proteome</keyword>
<keyword evidence="1" id="KW-0472">Membrane</keyword>
<evidence type="ECO:0000313" key="3">
    <source>
        <dbReference type="Proteomes" id="UP000230002"/>
    </source>
</evidence>
<sequence length="193" mass="22002">MAGLDDAPTWDRLHELLLALHHLVPLRRRRPRLPVRPLVLILVLRAPLRAHIPHRQALPERLPCALDQLPEHNERVLLLALAHRPRPPHPHMLLPALFSLHLRELDGRAFIATGVRLDAAAVPVLVLVLVLLLVLLVVVVRVVVRVQAALAEHAAVPEEARARGDAERLRRVALPRLRLRERRERHVRGRGRR</sequence>
<dbReference type="Proteomes" id="UP000230002">
    <property type="component" value="Unassembled WGS sequence"/>
</dbReference>
<dbReference type="EMBL" id="AYKW01000067">
    <property type="protein sequence ID" value="PIL24529.1"/>
    <property type="molecule type" value="Genomic_DNA"/>
</dbReference>
<dbReference type="AlphaFoldDB" id="A0A2G8RSP7"/>
<keyword evidence="1" id="KW-0812">Transmembrane</keyword>
<organism evidence="2 3">
    <name type="scientific">Ganoderma sinense ZZ0214-1</name>
    <dbReference type="NCBI Taxonomy" id="1077348"/>
    <lineage>
        <taxon>Eukaryota</taxon>
        <taxon>Fungi</taxon>
        <taxon>Dikarya</taxon>
        <taxon>Basidiomycota</taxon>
        <taxon>Agaricomycotina</taxon>
        <taxon>Agaricomycetes</taxon>
        <taxon>Polyporales</taxon>
        <taxon>Polyporaceae</taxon>
        <taxon>Ganoderma</taxon>
    </lineage>
</organism>
<gene>
    <name evidence="2" type="ORF">GSI_14285</name>
</gene>